<dbReference type="Proteomes" id="UP000037069">
    <property type="component" value="Unassembled WGS sequence"/>
</dbReference>
<keyword evidence="11" id="KW-1185">Reference proteome</keyword>
<dbReference type="EMBL" id="JRES01000997">
    <property type="protein sequence ID" value="KNC26288.1"/>
    <property type="molecule type" value="Genomic_DNA"/>
</dbReference>
<comment type="subcellular location">
    <subcellularLocation>
        <location evidence="2">Cytoplasm</location>
    </subcellularLocation>
    <subcellularLocation>
        <location evidence="1">Nucleus</location>
    </subcellularLocation>
</comment>
<evidence type="ECO:0000256" key="7">
    <source>
        <dbReference type="ARBA" id="ARBA00023242"/>
    </source>
</evidence>
<name>A0A0L0C1R0_LUCCU</name>
<keyword evidence="7" id="KW-0539">Nucleus</keyword>
<dbReference type="AlphaFoldDB" id="A0A0L0C1R0"/>
<dbReference type="STRING" id="7375.A0A0L0C1R0"/>
<evidence type="ECO:0000313" key="11">
    <source>
        <dbReference type="Proteomes" id="UP000037069"/>
    </source>
</evidence>
<comment type="similarity">
    <text evidence="3">Belongs to the importin beta family.</text>
</comment>
<dbReference type="GO" id="GO:0006606">
    <property type="term" value="P:protein import into nucleus"/>
    <property type="evidence" value="ECO:0007669"/>
    <property type="project" value="TreeGrafter"/>
</dbReference>
<dbReference type="GO" id="GO:0005635">
    <property type="term" value="C:nuclear envelope"/>
    <property type="evidence" value="ECO:0007669"/>
    <property type="project" value="TreeGrafter"/>
</dbReference>
<protein>
    <recommendedName>
        <fullName evidence="9">Importin N-terminal domain-containing protein</fullName>
    </recommendedName>
</protein>
<dbReference type="InterPro" id="IPR001494">
    <property type="entry name" value="Importin-beta_N"/>
</dbReference>
<keyword evidence="5" id="KW-0963">Cytoplasm</keyword>
<dbReference type="GO" id="GO:0005829">
    <property type="term" value="C:cytosol"/>
    <property type="evidence" value="ECO:0007669"/>
    <property type="project" value="TreeGrafter"/>
</dbReference>
<gene>
    <name evidence="10" type="ORF">FF38_01156</name>
</gene>
<reference evidence="10 11" key="1">
    <citation type="journal article" date="2015" name="Nat. Commun.">
        <title>Lucilia cuprina genome unlocks parasitic fly biology to underpin future interventions.</title>
        <authorList>
            <person name="Anstead C.A."/>
            <person name="Korhonen P.K."/>
            <person name="Young N.D."/>
            <person name="Hall R.S."/>
            <person name="Jex A.R."/>
            <person name="Murali S.C."/>
            <person name="Hughes D.S."/>
            <person name="Lee S.F."/>
            <person name="Perry T."/>
            <person name="Stroehlein A.J."/>
            <person name="Ansell B.R."/>
            <person name="Breugelmans B."/>
            <person name="Hofmann A."/>
            <person name="Qu J."/>
            <person name="Dugan S."/>
            <person name="Lee S.L."/>
            <person name="Chao H."/>
            <person name="Dinh H."/>
            <person name="Han Y."/>
            <person name="Doddapaneni H.V."/>
            <person name="Worley K.C."/>
            <person name="Muzny D.M."/>
            <person name="Ioannidis P."/>
            <person name="Waterhouse R.M."/>
            <person name="Zdobnov E.M."/>
            <person name="James P.J."/>
            <person name="Bagnall N.H."/>
            <person name="Kotze A.C."/>
            <person name="Gibbs R.A."/>
            <person name="Richards S."/>
            <person name="Batterham P."/>
            <person name="Gasser R.B."/>
        </authorList>
    </citation>
    <scope>NUCLEOTIDE SEQUENCE [LARGE SCALE GENOMIC DNA]</scope>
    <source>
        <strain evidence="10 11">LS</strain>
        <tissue evidence="10">Full body</tissue>
    </source>
</reference>
<dbReference type="Pfam" id="PF25758">
    <property type="entry name" value="TPR_IPO11"/>
    <property type="match status" value="1"/>
</dbReference>
<comment type="caution">
    <text evidence="10">The sequence shown here is derived from an EMBL/GenBank/DDBJ whole genome shotgun (WGS) entry which is preliminary data.</text>
</comment>
<evidence type="ECO:0000256" key="2">
    <source>
        <dbReference type="ARBA" id="ARBA00004496"/>
    </source>
</evidence>
<dbReference type="OrthoDB" id="760868at2759"/>
<keyword evidence="4" id="KW-0813">Transport</keyword>
<dbReference type="SUPFAM" id="SSF48371">
    <property type="entry name" value="ARM repeat"/>
    <property type="match status" value="1"/>
</dbReference>
<dbReference type="GO" id="GO:0031267">
    <property type="term" value="F:small GTPase binding"/>
    <property type="evidence" value="ECO:0007669"/>
    <property type="project" value="InterPro"/>
</dbReference>
<evidence type="ECO:0000256" key="8">
    <source>
        <dbReference type="SAM" id="MobiDB-lite"/>
    </source>
</evidence>
<evidence type="ECO:0000256" key="6">
    <source>
        <dbReference type="ARBA" id="ARBA00022927"/>
    </source>
</evidence>
<dbReference type="InterPro" id="IPR011989">
    <property type="entry name" value="ARM-like"/>
</dbReference>
<feature type="domain" description="Importin N-terminal" evidence="9">
    <location>
        <begin position="24"/>
        <end position="103"/>
    </location>
</feature>
<evidence type="ECO:0000256" key="1">
    <source>
        <dbReference type="ARBA" id="ARBA00004123"/>
    </source>
</evidence>
<dbReference type="InterPro" id="IPR013713">
    <property type="entry name" value="XPO2_central"/>
</dbReference>
<dbReference type="Pfam" id="PF03810">
    <property type="entry name" value="IBN_N"/>
    <property type="match status" value="1"/>
</dbReference>
<accession>A0A0L0C1R0</accession>
<evidence type="ECO:0000256" key="4">
    <source>
        <dbReference type="ARBA" id="ARBA00022448"/>
    </source>
</evidence>
<evidence type="ECO:0000256" key="5">
    <source>
        <dbReference type="ARBA" id="ARBA00022490"/>
    </source>
</evidence>
<feature type="region of interest" description="Disordered" evidence="8">
    <location>
        <begin position="941"/>
        <end position="964"/>
    </location>
</feature>
<organism evidence="10 11">
    <name type="scientific">Lucilia cuprina</name>
    <name type="common">Green bottle fly</name>
    <name type="synonym">Australian sheep blowfly</name>
    <dbReference type="NCBI Taxonomy" id="7375"/>
    <lineage>
        <taxon>Eukaryota</taxon>
        <taxon>Metazoa</taxon>
        <taxon>Ecdysozoa</taxon>
        <taxon>Arthropoda</taxon>
        <taxon>Hexapoda</taxon>
        <taxon>Insecta</taxon>
        <taxon>Pterygota</taxon>
        <taxon>Neoptera</taxon>
        <taxon>Endopterygota</taxon>
        <taxon>Diptera</taxon>
        <taxon>Brachycera</taxon>
        <taxon>Muscomorpha</taxon>
        <taxon>Oestroidea</taxon>
        <taxon>Calliphoridae</taxon>
        <taxon>Luciliinae</taxon>
        <taxon>Lucilia</taxon>
    </lineage>
</organism>
<proteinExistence type="inferred from homology"/>
<evidence type="ECO:0000313" key="10">
    <source>
        <dbReference type="EMBL" id="KNC26288.1"/>
    </source>
</evidence>
<dbReference type="InterPro" id="IPR016024">
    <property type="entry name" value="ARM-type_fold"/>
</dbReference>
<dbReference type="Pfam" id="PF08506">
    <property type="entry name" value="Cse1"/>
    <property type="match status" value="1"/>
</dbReference>
<evidence type="ECO:0000259" key="9">
    <source>
        <dbReference type="PROSITE" id="PS50166"/>
    </source>
</evidence>
<dbReference type="PANTHER" id="PTHR10997">
    <property type="entry name" value="IMPORTIN-7, 8, 11"/>
    <property type="match status" value="1"/>
</dbReference>
<sequence>MDAQKLTELLRATIDPNPEQRKAAEDQLAQIHKIIGFVPTILQIVMQNTVDQPVRQAGAVYIKNMISSSWADHEVAPGEPIPFSIHEQDRAMIRNSIVDAIVHAPEIIRVQLSVCVNHIIKNDFPGRWPQVVDNISIYLQNPDMNGWNGALVTMYQLVKTYEYKRAEERVPLNEAMNLLLPMIYQLMVNLMSIETEQSVLMQKQILKIYYALTQFSLPLDLITKEMFSQWMEICRQIADRPVPDCSHLDDDEKPEFAWWKTKKWALHIMVRMFERYGSPRSVVSDKYQKFAEWYLPTFTQGVLDVLLKILDQYRNRIYVSPRVLTDNLTYIKNAVSHAFSWKLIKPHMVAIIQDVLFPIMSFSDQDQELWETDPHEYIKLKFGIVQYLIPTDIFEDYATPVPAAQSLLHSCCKKRKGILPKAMNIIMQIITSPNADNKQKDGALHMIGTLADVLLKKRIYRDQVENMLTTYVFPEFQNPAGHMRARACWVLHYFCDIQLKNPQILGEIMRLTTNCLLNDKELPVKVEAAIGLQMFLSSQDAAAPYCEGQIKEITKELLTIIRETENEDLTNVLQKIVCTFSEQLLPVAMEICQHLATTFSHVLESEDGGDEKAITAMGILNTIETLLTVMEEHPEVMSNLHPIVINVVGHIFQNNITDFYEETFSLVFDLTSKTISAEMWQMLELIYQVFKKDGMDYFIDMMPALHNYVTIDTPAFLSNPNRLLAMYDMCKSMLTSNPGEDPECHAAKLLEVIILQCKGQIDSVIPMFVELALSRLTREVQSSELRTMCLQVVIAALYYNPQLLLSILDKMPQPNGEPISSHFIKQWLLDTDCFLGIHDRKLCVLGLCTLISLGDAKPAVLSEVSGKIIPSLILLFDGLKRAYESRAQEEEEEEEEENDDCEVEALSSDEDEIDEFAPDYLEQIASFSKTKAAEAGIEMKAVIKDDDEESDDDEEESIDDLNETALEGFTTPLDEEEDENAIDEYVAFKEVITALSTQDQAWYSVLTSGLTPEQTKALQEVVVTADQRKAAKESKLIEKRGGFSFTQQTVPSSFKFGS</sequence>
<dbReference type="InterPro" id="IPR058669">
    <property type="entry name" value="TPR_IPO7/11-like"/>
</dbReference>
<dbReference type="PROSITE" id="PS50166">
    <property type="entry name" value="IMPORTIN_B_NT"/>
    <property type="match status" value="1"/>
</dbReference>
<dbReference type="Gene3D" id="1.25.10.10">
    <property type="entry name" value="Leucine-rich Repeat Variant"/>
    <property type="match status" value="1"/>
</dbReference>
<dbReference type="PANTHER" id="PTHR10997:SF18">
    <property type="entry name" value="D-IMPORTIN 7_RANBP7"/>
    <property type="match status" value="1"/>
</dbReference>
<keyword evidence="6" id="KW-0653">Protein transport</keyword>
<dbReference type="OMA" id="WVAKTSW"/>
<dbReference type="SMART" id="SM00913">
    <property type="entry name" value="IBN_N"/>
    <property type="match status" value="1"/>
</dbReference>
<dbReference type="FunFam" id="1.25.10.10:FF:000813">
    <property type="entry name" value="D-Importin 7/RanBP7"/>
    <property type="match status" value="1"/>
</dbReference>
<feature type="compositionally biased region" description="Acidic residues" evidence="8">
    <location>
        <begin position="945"/>
        <end position="962"/>
    </location>
</feature>
<evidence type="ECO:0000256" key="3">
    <source>
        <dbReference type="ARBA" id="ARBA00007991"/>
    </source>
</evidence>